<comment type="caution">
    <text evidence="1">The sequence shown here is derived from an EMBL/GenBank/DDBJ whole genome shotgun (WGS) entry which is preliminary data.</text>
</comment>
<gene>
    <name evidence="1" type="ORF">FEG63_04695</name>
</gene>
<accession>A0ABX2JPY1</accession>
<reference evidence="1 2" key="1">
    <citation type="submission" date="2019-05" db="EMBL/GenBank/DDBJ databases">
        <title>Mycolicibacterium sphagni ENV482 genome assembly.</title>
        <authorList>
            <person name="Chen W."/>
            <person name="Faulkner N.W."/>
            <person name="Hyman M.R."/>
        </authorList>
    </citation>
    <scope>NUCLEOTIDE SEQUENCE [LARGE SCALE GENOMIC DNA]</scope>
    <source>
        <strain evidence="1 2">ENV482</strain>
    </source>
</reference>
<protein>
    <recommendedName>
        <fullName evidence="3">Secreted protein</fullName>
    </recommendedName>
</protein>
<evidence type="ECO:0008006" key="3">
    <source>
        <dbReference type="Google" id="ProtNLM"/>
    </source>
</evidence>
<evidence type="ECO:0000313" key="1">
    <source>
        <dbReference type="EMBL" id="NTY58849.1"/>
    </source>
</evidence>
<name>A0ABX2JPY1_9MYCO</name>
<evidence type="ECO:0000313" key="2">
    <source>
        <dbReference type="Proteomes" id="UP000708347"/>
    </source>
</evidence>
<sequence>MSAFARALSALVATIRLSLAKPMSRQVESSNAPAAGEAGAADAVVVVVTELDCAAEELAEGDWADVDPEDESLLEHPAAINATAMSPAIENRFSIIGTSIA</sequence>
<dbReference type="RefSeq" id="WP_174396775.1">
    <property type="nucleotide sequence ID" value="NZ_VBSB01000003.1"/>
</dbReference>
<proteinExistence type="predicted"/>
<dbReference type="EMBL" id="VBSB01000003">
    <property type="protein sequence ID" value="NTY58849.1"/>
    <property type="molecule type" value="Genomic_DNA"/>
</dbReference>
<keyword evidence="2" id="KW-1185">Reference proteome</keyword>
<organism evidence="1 2">
    <name type="scientific">Mycolicibacterium sphagni</name>
    <dbReference type="NCBI Taxonomy" id="1786"/>
    <lineage>
        <taxon>Bacteria</taxon>
        <taxon>Bacillati</taxon>
        <taxon>Actinomycetota</taxon>
        <taxon>Actinomycetes</taxon>
        <taxon>Mycobacteriales</taxon>
        <taxon>Mycobacteriaceae</taxon>
        <taxon>Mycolicibacterium</taxon>
    </lineage>
</organism>
<dbReference type="Proteomes" id="UP000708347">
    <property type="component" value="Unassembled WGS sequence"/>
</dbReference>